<dbReference type="KEGG" id="kol:Kole_1832"/>
<dbReference type="eggNOG" id="COG1307">
    <property type="taxonomic scope" value="Bacteria"/>
</dbReference>
<accession>C5CGD3</accession>
<reference evidence="2 3" key="1">
    <citation type="submission" date="2009-06" db="EMBL/GenBank/DDBJ databases">
        <title>Complete sequence of Thermotogales bacterium TBF 19.5.1.</title>
        <authorList>
            <consortium name="US DOE Joint Genome Institute"/>
            <person name="Lucas S."/>
            <person name="Copeland A."/>
            <person name="Lapidus A."/>
            <person name="Glavina del Rio T."/>
            <person name="Tice H."/>
            <person name="Bruce D."/>
            <person name="Goodwin L."/>
            <person name="Pitluck S."/>
            <person name="Chertkov O."/>
            <person name="Brettin T."/>
            <person name="Detter J.C."/>
            <person name="Han C."/>
            <person name="Schmutz J."/>
            <person name="Larimer F."/>
            <person name="Land M."/>
            <person name="Hauser L."/>
            <person name="Kyrpides N."/>
            <person name="Ovchinnikova G."/>
            <person name="Noll K."/>
        </authorList>
    </citation>
    <scope>NUCLEOTIDE SEQUENCE [LARGE SCALE GENOMIC DNA]</scope>
    <source>
        <strain evidence="3">ATCC BAA-1733 / DSM 21960 / TBF 19.5.1</strain>
    </source>
</reference>
<dbReference type="Gene3D" id="3.30.1180.10">
    <property type="match status" value="1"/>
</dbReference>
<gene>
    <name evidence="2" type="ordered locus">Kole_1832</name>
</gene>
<dbReference type="InterPro" id="IPR043168">
    <property type="entry name" value="DegV_C"/>
</dbReference>
<organism evidence="2 3">
    <name type="scientific">Kosmotoga olearia (strain ATCC BAA-1733 / DSM 21960 / TBF 19.5.1)</name>
    <dbReference type="NCBI Taxonomy" id="521045"/>
    <lineage>
        <taxon>Bacteria</taxon>
        <taxon>Thermotogati</taxon>
        <taxon>Thermotogota</taxon>
        <taxon>Thermotogae</taxon>
        <taxon>Kosmotogales</taxon>
        <taxon>Kosmotogaceae</taxon>
        <taxon>Kosmotoga</taxon>
    </lineage>
</organism>
<dbReference type="GO" id="GO:0008289">
    <property type="term" value="F:lipid binding"/>
    <property type="evidence" value="ECO:0007669"/>
    <property type="project" value="UniProtKB-KW"/>
</dbReference>
<dbReference type="AlphaFoldDB" id="C5CGD3"/>
<evidence type="ECO:0000313" key="3">
    <source>
        <dbReference type="Proteomes" id="UP000002382"/>
    </source>
</evidence>
<dbReference type="STRING" id="521045.Kole_1832"/>
<dbReference type="HOGENOM" id="CLU_048251_4_1_0"/>
<proteinExistence type="predicted"/>
<reference evidence="2 3" key="2">
    <citation type="journal article" date="2011" name="J. Bacteriol.">
        <title>Genome Sequence of Kosmotoga olearia Strain TBF 19.5.1, a Thermophilic Bacterium with a Wide Growth Temperature Range, Isolated from the Troll B Oil Platform in the North Sea.</title>
        <authorList>
            <person name="Swithers K.S."/>
            <person name="Dipippo J.L."/>
            <person name="Bruce D.C."/>
            <person name="Detter C."/>
            <person name="Tapia R."/>
            <person name="Han S."/>
            <person name="Goodwin L.A."/>
            <person name="Han J."/>
            <person name="Woyke T."/>
            <person name="Pitluck S."/>
            <person name="Pennacchio L."/>
            <person name="Nolan M."/>
            <person name="Mikhailova N."/>
            <person name="Land M.L."/>
            <person name="Nesbo C.L."/>
            <person name="Gogarten J.P."/>
            <person name="Noll K.M."/>
        </authorList>
    </citation>
    <scope>NUCLEOTIDE SEQUENCE [LARGE SCALE GENOMIC DNA]</scope>
    <source>
        <strain evidence="3">ATCC BAA-1733 / DSM 21960 / TBF 19.5.1</strain>
    </source>
</reference>
<evidence type="ECO:0000313" key="2">
    <source>
        <dbReference type="EMBL" id="ACR80514.1"/>
    </source>
</evidence>
<dbReference type="InterPro" id="IPR003797">
    <property type="entry name" value="DegV"/>
</dbReference>
<dbReference type="RefSeq" id="WP_015869157.1">
    <property type="nucleotide sequence ID" value="NC_012785.1"/>
</dbReference>
<dbReference type="PANTHER" id="PTHR33434">
    <property type="entry name" value="DEGV DOMAIN-CONTAINING PROTEIN DR_1986-RELATED"/>
    <property type="match status" value="1"/>
</dbReference>
<dbReference type="PANTHER" id="PTHR33434:SF2">
    <property type="entry name" value="FATTY ACID-BINDING PROTEIN TM_1468"/>
    <property type="match status" value="1"/>
</dbReference>
<dbReference type="Proteomes" id="UP000002382">
    <property type="component" value="Chromosome"/>
</dbReference>
<protein>
    <submittedName>
        <fullName evidence="2">DegV family protein</fullName>
    </submittedName>
</protein>
<dbReference type="PROSITE" id="PS51482">
    <property type="entry name" value="DEGV"/>
    <property type="match status" value="1"/>
</dbReference>
<keyword evidence="3" id="KW-1185">Reference proteome</keyword>
<dbReference type="EMBL" id="CP001634">
    <property type="protein sequence ID" value="ACR80514.1"/>
    <property type="molecule type" value="Genomic_DNA"/>
</dbReference>
<dbReference type="NCBIfam" id="TIGR00762">
    <property type="entry name" value="DegV"/>
    <property type="match status" value="1"/>
</dbReference>
<name>C5CGD3_KOSOT</name>
<dbReference type="InterPro" id="IPR050270">
    <property type="entry name" value="DegV_domain_contain"/>
</dbReference>
<sequence length="291" mass="32573">MKKVKILLDSTGDIPKEWLEKYDVSIVPLHITWPNGDKEDDDTRELKDLKEYWKKLRETDKLPVSSQPSPAEFLEIYQEAKNRGYDEILVLCISTAMSGTFNSATLASREIDIPIRVVDTKKASGVNALVAMRARELLNEGKNVEEVGKLLENEIASGRFHAVFYVSNFDYLVKGGRVSKFQGFVGNLLSINVGIYIDHKTGEMIPFKKVRGSKKAQKTLIEKIIEEVPEGSSVDVILVHADNEEGIGPLEEALKKIYNVRSPIDVSYMGKVISTHVGPGTAGFGLYWRKD</sequence>
<dbReference type="OrthoDB" id="9780660at2"/>
<dbReference type="Pfam" id="PF02645">
    <property type="entry name" value="DegV"/>
    <property type="match status" value="1"/>
</dbReference>
<evidence type="ECO:0000256" key="1">
    <source>
        <dbReference type="ARBA" id="ARBA00023121"/>
    </source>
</evidence>
<dbReference type="Gene3D" id="3.40.50.10170">
    <property type="match status" value="1"/>
</dbReference>
<keyword evidence="1" id="KW-0446">Lipid-binding</keyword>
<dbReference type="SUPFAM" id="SSF82549">
    <property type="entry name" value="DAK1/DegV-like"/>
    <property type="match status" value="1"/>
</dbReference>